<gene>
    <name evidence="1" type="primary">orf54</name>
    <name evidence="1" type="ORF">pSK11P_54</name>
</gene>
<geneLocation type="plasmid" evidence="1">
    <name>pSK11P</name>
</geneLocation>
<reference evidence="1" key="1">
    <citation type="journal article" date="2005" name="Appl. Environ. Microbiol.">
        <title>Complete sequences of four plasmids of Lactococcus lactis subsp. cremoris SK11 reveal extensive adaptation to the dairy environment.</title>
        <authorList>
            <person name="Siezen R.J."/>
            <person name="Renckens B."/>
            <person name="van Swam I."/>
            <person name="Peters S."/>
            <person name="van Kranenburg R."/>
            <person name="Kleerebezem M."/>
            <person name="de Vos W.M."/>
        </authorList>
    </citation>
    <scope>NUCLEOTIDE SEQUENCE</scope>
    <source>
        <strain evidence="1">SK11</strain>
        <plasmid evidence="1">pSK11P</plasmid>
    </source>
</reference>
<proteinExistence type="predicted"/>
<keyword evidence="1" id="KW-0614">Plasmid</keyword>
<dbReference type="EMBL" id="DQ149245">
    <property type="protein sequence ID" value="ABA47424.1"/>
    <property type="molecule type" value="Genomic_DNA"/>
</dbReference>
<organism evidence="1">
    <name type="scientific">Lactococcus lactis</name>
    <dbReference type="NCBI Taxonomy" id="1358"/>
    <lineage>
        <taxon>Bacteria</taxon>
        <taxon>Bacillati</taxon>
        <taxon>Bacillota</taxon>
        <taxon>Bacilli</taxon>
        <taxon>Lactobacillales</taxon>
        <taxon>Streptococcaceae</taxon>
        <taxon>Lactococcus</taxon>
    </lineage>
</organism>
<sequence length="48" mass="5517">MSEINLTVVVTKLLSLSKFYLGGLNFDTHFILNYTNNYTVLPLKKQPQ</sequence>
<dbReference type="AlphaFoldDB" id="Q2VHI6"/>
<accession>Q2VHI6</accession>
<evidence type="ECO:0000313" key="1">
    <source>
        <dbReference type="EMBL" id="ABA47424.1"/>
    </source>
</evidence>
<protein>
    <submittedName>
        <fullName evidence="1">Uncharacterized protein</fullName>
    </submittedName>
</protein>
<name>Q2VHI6_9LACT</name>